<dbReference type="InterPro" id="IPR005814">
    <property type="entry name" value="Aminotrans_3"/>
</dbReference>
<dbReference type="Gene3D" id="3.40.640.10">
    <property type="entry name" value="Type I PLP-dependent aspartate aminotransferase-like (Major domain)"/>
    <property type="match status" value="1"/>
</dbReference>
<keyword evidence="4" id="KW-0808">Transferase</keyword>
<evidence type="ECO:0000313" key="7">
    <source>
        <dbReference type="EMBL" id="SEK61876.1"/>
    </source>
</evidence>
<evidence type="ECO:0000313" key="8">
    <source>
        <dbReference type="Proteomes" id="UP000199283"/>
    </source>
</evidence>
<dbReference type="PROSITE" id="PS00600">
    <property type="entry name" value="AA_TRANSFER_CLASS_3"/>
    <property type="match status" value="1"/>
</dbReference>
<dbReference type="OrthoDB" id="9801834at2"/>
<evidence type="ECO:0000256" key="3">
    <source>
        <dbReference type="ARBA" id="ARBA00022576"/>
    </source>
</evidence>
<dbReference type="InterPro" id="IPR049704">
    <property type="entry name" value="Aminotrans_3_PPA_site"/>
</dbReference>
<dbReference type="GO" id="GO:0030170">
    <property type="term" value="F:pyridoxal phosphate binding"/>
    <property type="evidence" value="ECO:0007669"/>
    <property type="project" value="InterPro"/>
</dbReference>
<dbReference type="GO" id="GO:0008483">
    <property type="term" value="F:transaminase activity"/>
    <property type="evidence" value="ECO:0007669"/>
    <property type="project" value="UniProtKB-KW"/>
</dbReference>
<comment type="similarity">
    <text evidence="2 6">Belongs to the class-III pyridoxal-phosphate-dependent aminotransferase family.</text>
</comment>
<keyword evidence="5 6" id="KW-0663">Pyridoxal phosphate</keyword>
<keyword evidence="3" id="KW-0032">Aminotransferase</keyword>
<dbReference type="FunFam" id="3.40.640.10:FF:000014">
    <property type="entry name" value="Adenosylmethionine-8-amino-7-oxononanoate aminotransferase, probable"/>
    <property type="match status" value="1"/>
</dbReference>
<dbReference type="PANTHER" id="PTHR43094">
    <property type="entry name" value="AMINOTRANSFERASE"/>
    <property type="match status" value="1"/>
</dbReference>
<dbReference type="Proteomes" id="UP000199283">
    <property type="component" value="Unassembled WGS sequence"/>
</dbReference>
<dbReference type="NCBIfam" id="NF005683">
    <property type="entry name" value="PRK07481.1"/>
    <property type="match status" value="1"/>
</dbReference>
<evidence type="ECO:0000256" key="2">
    <source>
        <dbReference type="ARBA" id="ARBA00008954"/>
    </source>
</evidence>
<dbReference type="PANTHER" id="PTHR43094:SF1">
    <property type="entry name" value="AMINOTRANSFERASE CLASS-III"/>
    <property type="match status" value="1"/>
</dbReference>
<accession>A0A1H7IH97</accession>
<dbReference type="Pfam" id="PF00202">
    <property type="entry name" value="Aminotran_3"/>
    <property type="match status" value="1"/>
</dbReference>
<keyword evidence="8" id="KW-1185">Reference proteome</keyword>
<dbReference type="STRING" id="188906.SAMN04488526_1047"/>
<dbReference type="EMBL" id="FNZQ01000001">
    <property type="protein sequence ID" value="SEK61876.1"/>
    <property type="molecule type" value="Genomic_DNA"/>
</dbReference>
<dbReference type="CDD" id="cd00610">
    <property type="entry name" value="OAT_like"/>
    <property type="match status" value="1"/>
</dbReference>
<evidence type="ECO:0008006" key="9">
    <source>
        <dbReference type="Google" id="ProtNLM"/>
    </source>
</evidence>
<sequence>MRDNNFLTEMNARHLWHPMAHPGEMQANPPKIIIGADGVSITDLEGHTTIDAVGGLWNVNLGYSCQPIKDAIAAQLTRLPYYSAFKGTTNDAAIELSVRLAGMFGPDGMTRAFFTSGGSDSVDTALKLARQYHRLRGEASRTKFIALRKGYHGTHWGGASVNGNPAFREPYEPLLPGCFHVPAPYAYRNPFDESDPERLAALCLSALEAEIEMQVPSTVAAFIMEPVLGAGGVIAPHPSFMPGVRDICDRHGVLLIADEVITGFGRTGDVSGARHWGVKPDLMCLAKAMTSGYFPMGAVMANDRLAEVFEGDGGAMIGTGYTYSGHPVGCAAALACLDETERLTLWDKAAYQGARLKAGLQDLATRHDAIGDVRGEGLMCALEIVSDRQAKTMDPARAGRIFETTYKAGAMVRWSGTNLVMSPPLILTDADCDRIVSALDEGLGAVGAA</sequence>
<protein>
    <recommendedName>
        <fullName evidence="9">Adenosylmethionine-8-amino-7-oxononanoate aminotransferase</fullName>
    </recommendedName>
</protein>
<comment type="cofactor">
    <cofactor evidence="1">
        <name>pyridoxal 5'-phosphate</name>
        <dbReference type="ChEBI" id="CHEBI:597326"/>
    </cofactor>
</comment>
<dbReference type="InterPro" id="IPR015424">
    <property type="entry name" value="PyrdxlP-dep_Trfase"/>
</dbReference>
<dbReference type="AlphaFoldDB" id="A0A1H7IH97"/>
<evidence type="ECO:0000256" key="6">
    <source>
        <dbReference type="RuleBase" id="RU003560"/>
    </source>
</evidence>
<name>A0A1H7IH97_9RHOB</name>
<dbReference type="Gene3D" id="3.90.1150.10">
    <property type="entry name" value="Aspartate Aminotransferase, domain 1"/>
    <property type="match status" value="1"/>
</dbReference>
<organism evidence="7 8">
    <name type="scientific">Jannaschia helgolandensis</name>
    <dbReference type="NCBI Taxonomy" id="188906"/>
    <lineage>
        <taxon>Bacteria</taxon>
        <taxon>Pseudomonadati</taxon>
        <taxon>Pseudomonadota</taxon>
        <taxon>Alphaproteobacteria</taxon>
        <taxon>Rhodobacterales</taxon>
        <taxon>Roseobacteraceae</taxon>
        <taxon>Jannaschia</taxon>
    </lineage>
</organism>
<dbReference type="SUPFAM" id="SSF53383">
    <property type="entry name" value="PLP-dependent transferases"/>
    <property type="match status" value="1"/>
</dbReference>
<evidence type="ECO:0000256" key="4">
    <source>
        <dbReference type="ARBA" id="ARBA00022679"/>
    </source>
</evidence>
<dbReference type="PIRSF" id="PIRSF000521">
    <property type="entry name" value="Transaminase_4ab_Lys_Orn"/>
    <property type="match status" value="1"/>
</dbReference>
<gene>
    <name evidence="7" type="ORF">SAMN04488526_1047</name>
</gene>
<evidence type="ECO:0000256" key="5">
    <source>
        <dbReference type="ARBA" id="ARBA00022898"/>
    </source>
</evidence>
<proteinExistence type="inferred from homology"/>
<dbReference type="InterPro" id="IPR015421">
    <property type="entry name" value="PyrdxlP-dep_Trfase_major"/>
</dbReference>
<evidence type="ECO:0000256" key="1">
    <source>
        <dbReference type="ARBA" id="ARBA00001933"/>
    </source>
</evidence>
<dbReference type="RefSeq" id="WP_092760370.1">
    <property type="nucleotide sequence ID" value="NZ_FNZQ01000001.1"/>
</dbReference>
<reference evidence="7 8" key="1">
    <citation type="submission" date="2016-10" db="EMBL/GenBank/DDBJ databases">
        <authorList>
            <person name="de Groot N.N."/>
        </authorList>
    </citation>
    <scope>NUCLEOTIDE SEQUENCE [LARGE SCALE GENOMIC DNA]</scope>
    <source>
        <strain evidence="7 8">DSM 14858</strain>
    </source>
</reference>
<dbReference type="InterPro" id="IPR015422">
    <property type="entry name" value="PyrdxlP-dep_Trfase_small"/>
</dbReference>